<feature type="repeat" description="TPR" evidence="3">
    <location>
        <begin position="202"/>
        <end position="235"/>
    </location>
</feature>
<evidence type="ECO:0000313" key="5">
    <source>
        <dbReference type="EMBL" id="KAG7379255.1"/>
    </source>
</evidence>
<keyword evidence="1" id="KW-0677">Repeat</keyword>
<dbReference type="Proteomes" id="UP000694044">
    <property type="component" value="Unassembled WGS sequence"/>
</dbReference>
<feature type="region of interest" description="Disordered" evidence="4">
    <location>
        <begin position="289"/>
        <end position="342"/>
    </location>
</feature>
<evidence type="ECO:0000313" key="6">
    <source>
        <dbReference type="Proteomes" id="UP000694044"/>
    </source>
</evidence>
<comment type="caution">
    <text evidence="5">The sequence shown here is derived from an EMBL/GenBank/DDBJ whole genome shotgun (WGS) entry which is preliminary data.</text>
</comment>
<feature type="repeat" description="TPR" evidence="3">
    <location>
        <begin position="79"/>
        <end position="112"/>
    </location>
</feature>
<dbReference type="SMART" id="SM00028">
    <property type="entry name" value="TPR"/>
    <property type="match status" value="4"/>
</dbReference>
<evidence type="ECO:0000256" key="1">
    <source>
        <dbReference type="ARBA" id="ARBA00022737"/>
    </source>
</evidence>
<dbReference type="GO" id="GO:0046813">
    <property type="term" value="P:receptor-mediated virion attachment to host cell"/>
    <property type="evidence" value="ECO:0007669"/>
    <property type="project" value="TreeGrafter"/>
</dbReference>
<keyword evidence="2 3" id="KW-0802">TPR repeat</keyword>
<dbReference type="InterPro" id="IPR050498">
    <property type="entry name" value="Ycf3"/>
</dbReference>
<accession>A0A8T1VDT1</accession>
<organism evidence="5 6">
    <name type="scientific">Phytophthora pseudosyringae</name>
    <dbReference type="NCBI Taxonomy" id="221518"/>
    <lineage>
        <taxon>Eukaryota</taxon>
        <taxon>Sar</taxon>
        <taxon>Stramenopiles</taxon>
        <taxon>Oomycota</taxon>
        <taxon>Peronosporomycetes</taxon>
        <taxon>Peronosporales</taxon>
        <taxon>Peronosporaceae</taxon>
        <taxon>Phytophthora</taxon>
    </lineage>
</organism>
<reference evidence="5" key="1">
    <citation type="submission" date="2021-02" db="EMBL/GenBank/DDBJ databases">
        <authorList>
            <person name="Palmer J.M."/>
        </authorList>
    </citation>
    <scope>NUCLEOTIDE SEQUENCE</scope>
    <source>
        <strain evidence="5">SCRP734</strain>
    </source>
</reference>
<evidence type="ECO:0000256" key="4">
    <source>
        <dbReference type="SAM" id="MobiDB-lite"/>
    </source>
</evidence>
<feature type="repeat" description="TPR" evidence="3">
    <location>
        <begin position="113"/>
        <end position="146"/>
    </location>
</feature>
<evidence type="ECO:0000256" key="2">
    <source>
        <dbReference type="ARBA" id="ARBA00022803"/>
    </source>
</evidence>
<proteinExistence type="predicted"/>
<name>A0A8T1VDT1_9STRA</name>
<dbReference type="OrthoDB" id="29013at2759"/>
<evidence type="ECO:0000256" key="3">
    <source>
        <dbReference type="PROSITE-ProRule" id="PRU00339"/>
    </source>
</evidence>
<feature type="compositionally biased region" description="Acidic residues" evidence="4">
    <location>
        <begin position="316"/>
        <end position="342"/>
    </location>
</feature>
<dbReference type="PANTHER" id="PTHR44858">
    <property type="entry name" value="TETRATRICOPEPTIDE REPEAT PROTEIN 6"/>
    <property type="match status" value="1"/>
</dbReference>
<feature type="compositionally biased region" description="Low complexity" evidence="4">
    <location>
        <begin position="42"/>
        <end position="59"/>
    </location>
</feature>
<sequence length="342" mass="36970">MPLAAGSSLVKSTSPARRPTLELMGKNKLKQQLKRQQRDVLASTSSASSGAAAGNPTSNKKQKTQKSTETEVEIDTLGFDDAFSAGLAFEQLESYDGALAAFQQAVKCQPAHLGALTRLADVYSAAGQPDEALECYVQATELEDGKKDASVWFRLGLAHAAMEQQRKATKAYKKSMKINAEALESMEHTDEEDAVGLRKAYGVTLAALAEAFGELGDLDSAVEVFEDAVAKFPENANMHYNLANMRMARSGSAGADGFDSEVAQSLERAIQLSPDTRDFVEDLASYLEQHDQQPDRTRELKAKAEELQSAETLAEGGDESNEGEGTEEDEEVEVEGSDEEEE</sequence>
<dbReference type="InterPro" id="IPR019734">
    <property type="entry name" value="TPR_rpt"/>
</dbReference>
<keyword evidence="6" id="KW-1185">Reference proteome</keyword>
<dbReference type="PANTHER" id="PTHR44858:SF1">
    <property type="entry name" value="UDP-N-ACETYLGLUCOSAMINE--PEPTIDE N-ACETYLGLUCOSAMINYLTRANSFERASE SPINDLY-RELATED"/>
    <property type="match status" value="1"/>
</dbReference>
<feature type="repeat" description="TPR" evidence="3">
    <location>
        <begin position="149"/>
        <end position="182"/>
    </location>
</feature>
<protein>
    <submittedName>
        <fullName evidence="5">Uncharacterized protein</fullName>
    </submittedName>
</protein>
<dbReference type="EMBL" id="JAGDFM010000361">
    <property type="protein sequence ID" value="KAG7379255.1"/>
    <property type="molecule type" value="Genomic_DNA"/>
</dbReference>
<dbReference type="Pfam" id="PF13428">
    <property type="entry name" value="TPR_14"/>
    <property type="match status" value="1"/>
</dbReference>
<gene>
    <name evidence="5" type="ORF">PHYPSEUDO_008851</name>
</gene>
<feature type="compositionally biased region" description="Basic and acidic residues" evidence="4">
    <location>
        <begin position="289"/>
        <end position="306"/>
    </location>
</feature>
<dbReference type="Pfam" id="PF13424">
    <property type="entry name" value="TPR_12"/>
    <property type="match status" value="1"/>
</dbReference>
<dbReference type="AlphaFoldDB" id="A0A8T1VDT1"/>
<feature type="region of interest" description="Disordered" evidence="4">
    <location>
        <begin position="1"/>
        <end position="71"/>
    </location>
</feature>
<dbReference type="PROSITE" id="PS50005">
    <property type="entry name" value="TPR"/>
    <property type="match status" value="4"/>
</dbReference>